<dbReference type="InterPro" id="IPR028889">
    <property type="entry name" value="USP"/>
</dbReference>
<dbReference type="AlphaFoldDB" id="A0A1X7ULS6"/>
<dbReference type="SMART" id="SM00213">
    <property type="entry name" value="UBQ"/>
    <property type="match status" value="1"/>
</dbReference>
<dbReference type="PROSITE" id="PS50053">
    <property type="entry name" value="UBIQUITIN_2"/>
    <property type="match status" value="1"/>
</dbReference>
<dbReference type="Gene3D" id="3.10.20.90">
    <property type="entry name" value="Phosphatidylinositol 3-kinase Catalytic Subunit, Chain A, domain 1"/>
    <property type="match status" value="1"/>
</dbReference>
<dbReference type="Pfam" id="PF00443">
    <property type="entry name" value="UCH"/>
    <property type="match status" value="1"/>
</dbReference>
<accession>A0A1X7ULS6</accession>
<evidence type="ECO:0000256" key="3">
    <source>
        <dbReference type="ARBA" id="ARBA00022670"/>
    </source>
</evidence>
<keyword evidence="3 7" id="KW-0645">Protease</keyword>
<dbReference type="GO" id="GO:0061136">
    <property type="term" value="P:regulation of proteasomal protein catabolic process"/>
    <property type="evidence" value="ECO:0007669"/>
    <property type="project" value="TreeGrafter"/>
</dbReference>
<keyword evidence="4 7" id="KW-0833">Ubl conjugation pathway</keyword>
<dbReference type="PROSITE" id="PS00972">
    <property type="entry name" value="USP_1"/>
    <property type="match status" value="1"/>
</dbReference>
<dbReference type="EnsemblMetazoa" id="Aqu2.1.28454_001">
    <property type="protein sequence ID" value="Aqu2.1.28454_001"/>
    <property type="gene ID" value="Aqu2.1.28454"/>
</dbReference>
<dbReference type="SUPFAM" id="SSF54236">
    <property type="entry name" value="Ubiquitin-like"/>
    <property type="match status" value="1"/>
</dbReference>
<dbReference type="OrthoDB" id="333239at2759"/>
<evidence type="ECO:0000256" key="5">
    <source>
        <dbReference type="ARBA" id="ARBA00022801"/>
    </source>
</evidence>
<organism evidence="10">
    <name type="scientific">Amphimedon queenslandica</name>
    <name type="common">Sponge</name>
    <dbReference type="NCBI Taxonomy" id="400682"/>
    <lineage>
        <taxon>Eukaryota</taxon>
        <taxon>Metazoa</taxon>
        <taxon>Porifera</taxon>
        <taxon>Demospongiae</taxon>
        <taxon>Heteroscleromorpha</taxon>
        <taxon>Haplosclerida</taxon>
        <taxon>Niphatidae</taxon>
        <taxon>Amphimedon</taxon>
    </lineage>
</organism>
<comment type="similarity">
    <text evidence="2">Belongs to the peptidase C19 family. USP14/UBP6 subfamily.</text>
</comment>
<dbReference type="InterPro" id="IPR019954">
    <property type="entry name" value="Ubiquitin_CS"/>
</dbReference>
<dbReference type="InterPro" id="IPR001394">
    <property type="entry name" value="Peptidase_C19_UCH"/>
</dbReference>
<proteinExistence type="inferred from homology"/>
<evidence type="ECO:0000256" key="2">
    <source>
        <dbReference type="ARBA" id="ARBA00008739"/>
    </source>
</evidence>
<protein>
    <recommendedName>
        <fullName evidence="7">Ubiquitin carboxyl-terminal hydrolase</fullName>
        <ecNumber evidence="7">3.4.19.12</ecNumber>
    </recommendedName>
</protein>
<reference evidence="10" key="1">
    <citation type="submission" date="2017-05" db="UniProtKB">
        <authorList>
            <consortium name="EnsemblMetazoa"/>
        </authorList>
    </citation>
    <scope>IDENTIFICATION</scope>
</reference>
<dbReference type="PROSITE" id="PS00973">
    <property type="entry name" value="USP_2"/>
    <property type="match status" value="1"/>
</dbReference>
<evidence type="ECO:0000256" key="6">
    <source>
        <dbReference type="ARBA" id="ARBA00022807"/>
    </source>
</evidence>
<evidence type="ECO:0000256" key="4">
    <source>
        <dbReference type="ARBA" id="ARBA00022786"/>
    </source>
</evidence>
<dbReference type="InterPro" id="IPR044635">
    <property type="entry name" value="UBP14-like"/>
</dbReference>
<dbReference type="PANTHER" id="PTHR43982:SF1">
    <property type="entry name" value="UBIQUITIN CARBOXYL-TERMINAL HYDROLASE 14"/>
    <property type="match status" value="1"/>
</dbReference>
<dbReference type="PROSITE" id="PS50235">
    <property type="entry name" value="USP_3"/>
    <property type="match status" value="1"/>
</dbReference>
<feature type="domain" description="USP" evidence="9">
    <location>
        <begin position="108"/>
        <end position="452"/>
    </location>
</feature>
<keyword evidence="6 7" id="KW-0788">Thiol protease</keyword>
<dbReference type="STRING" id="400682.A0A1X7ULS6"/>
<dbReference type="EC" id="3.4.19.12" evidence="7"/>
<dbReference type="InParanoid" id="A0A1X7ULS6"/>
<dbReference type="InterPro" id="IPR029071">
    <property type="entry name" value="Ubiquitin-like_domsf"/>
</dbReference>
<dbReference type="GO" id="GO:0016579">
    <property type="term" value="P:protein deubiquitination"/>
    <property type="evidence" value="ECO:0007669"/>
    <property type="project" value="InterPro"/>
</dbReference>
<dbReference type="GO" id="GO:0070628">
    <property type="term" value="F:proteasome binding"/>
    <property type="evidence" value="ECO:0007669"/>
    <property type="project" value="TreeGrafter"/>
</dbReference>
<evidence type="ECO:0000259" key="8">
    <source>
        <dbReference type="PROSITE" id="PS50053"/>
    </source>
</evidence>
<dbReference type="CDD" id="cd16104">
    <property type="entry name" value="Ubl_USP14_like"/>
    <property type="match status" value="1"/>
</dbReference>
<evidence type="ECO:0000313" key="10">
    <source>
        <dbReference type="EnsemblMetazoa" id="Aqu2.1.28454_001"/>
    </source>
</evidence>
<keyword evidence="5 7" id="KW-0378">Hydrolase</keyword>
<name>A0A1X7ULS6_AMPQE</name>
<dbReference type="InterPro" id="IPR000626">
    <property type="entry name" value="Ubiquitin-like_dom"/>
</dbReference>
<evidence type="ECO:0000259" key="9">
    <source>
        <dbReference type="PROSITE" id="PS50235"/>
    </source>
</evidence>
<feature type="domain" description="Ubiquitin-like" evidence="8">
    <location>
        <begin position="2"/>
        <end position="56"/>
    </location>
</feature>
<dbReference type="InterPro" id="IPR038765">
    <property type="entry name" value="Papain-like_cys_pep_sf"/>
</dbReference>
<comment type="catalytic activity">
    <reaction evidence="1 7">
        <text>Thiol-dependent hydrolysis of ester, thioester, amide, peptide and isopeptide bonds formed by the C-terminal Gly of ubiquitin (a 76-residue protein attached to proteins as an intracellular targeting signal).</text>
        <dbReference type="EC" id="3.4.19.12"/>
    </reaction>
</comment>
<dbReference type="SUPFAM" id="SSF54001">
    <property type="entry name" value="Cysteine proteinases"/>
    <property type="match status" value="1"/>
</dbReference>
<dbReference type="PANTHER" id="PTHR43982">
    <property type="entry name" value="UBIQUITIN CARBOXYL-TERMINAL HYDROLASE"/>
    <property type="match status" value="1"/>
</dbReference>
<evidence type="ECO:0000256" key="7">
    <source>
        <dbReference type="RuleBase" id="RU366025"/>
    </source>
</evidence>
<dbReference type="GO" id="GO:0004843">
    <property type="term" value="F:cysteine-type deubiquitinase activity"/>
    <property type="evidence" value="ECO:0007669"/>
    <property type="project" value="UniProtKB-UniRule"/>
</dbReference>
<dbReference type="PROSITE" id="PS00299">
    <property type="entry name" value="UBIQUITIN_1"/>
    <property type="match status" value="1"/>
</dbReference>
<dbReference type="eggNOG" id="KOG1872">
    <property type="taxonomic scope" value="Eukaryota"/>
</dbReference>
<dbReference type="InterPro" id="IPR018200">
    <property type="entry name" value="USP_CS"/>
</dbReference>
<sequence length="452" mass="51298">MPTFAVKVKWGKVKYDDLELNTDEPPVIFKSQLFSLTGVPLERQRLMIAGQSIGDDTWTDPVIKKIKPNCMFMLMGSADALPTAPKEKTIFIEDMTEADAARLLEVPFGLHNLGNTCYMNASLQCIRAIPELRREILDFTGHHGLVEGLDVASHELTARMNELFVSMEKREPQLELALFLQGLQTVVPHFATKDESSGVFQQQDAHECWQKLLSILKITLKATHSYKCLESEDEMETMEFEDSLQLSCFIEQEVKYLHTGITKGLKGTIEKASPTLSRNASYQKVSAVTRLPAYLTIQFVRFFHGRSGASEDLVSKKILKDVKFQLHFDAFDFCSPELKEKMLPIRRKYKEVEDRKMAIQAKRITEGVIGKDSSKEASHVLYEPYSFREDPGSNNSGYYELIAVLTHRGRSSSSGHYVAWVRKQPGQWFKYDDDDVTMVTDEEIKKLSGGGQ</sequence>
<dbReference type="GO" id="GO:0043161">
    <property type="term" value="P:proteasome-mediated ubiquitin-dependent protein catabolic process"/>
    <property type="evidence" value="ECO:0007669"/>
    <property type="project" value="InterPro"/>
</dbReference>
<dbReference type="Gene3D" id="3.90.70.10">
    <property type="entry name" value="Cysteine proteinases"/>
    <property type="match status" value="1"/>
</dbReference>
<evidence type="ECO:0000256" key="1">
    <source>
        <dbReference type="ARBA" id="ARBA00000707"/>
    </source>
</evidence>